<sequence length="55" mass="5712">MNEDLTLASATELAQSIGAGKRTARDVTEAMLARIAQLNPTLNALCTPNAAALVE</sequence>
<proteinExistence type="predicted"/>
<dbReference type="Gene3D" id="3.90.1300.10">
    <property type="entry name" value="Amidase signature (AS) domain"/>
    <property type="match status" value="1"/>
</dbReference>
<name>A0A382SH70_9ZZZZ</name>
<dbReference type="InterPro" id="IPR036928">
    <property type="entry name" value="AS_sf"/>
</dbReference>
<accession>A0A382SH70</accession>
<dbReference type="SUPFAM" id="SSF75304">
    <property type="entry name" value="Amidase signature (AS) enzymes"/>
    <property type="match status" value="1"/>
</dbReference>
<gene>
    <name evidence="1" type="ORF">METZ01_LOCUS361391</name>
</gene>
<evidence type="ECO:0000313" key="1">
    <source>
        <dbReference type="EMBL" id="SVD08537.1"/>
    </source>
</evidence>
<organism evidence="1">
    <name type="scientific">marine metagenome</name>
    <dbReference type="NCBI Taxonomy" id="408172"/>
    <lineage>
        <taxon>unclassified sequences</taxon>
        <taxon>metagenomes</taxon>
        <taxon>ecological metagenomes</taxon>
    </lineage>
</organism>
<protein>
    <recommendedName>
        <fullName evidence="2">Amidase domain-containing protein</fullName>
    </recommendedName>
</protein>
<evidence type="ECO:0008006" key="2">
    <source>
        <dbReference type="Google" id="ProtNLM"/>
    </source>
</evidence>
<feature type="non-terminal residue" evidence="1">
    <location>
        <position position="55"/>
    </location>
</feature>
<reference evidence="1" key="1">
    <citation type="submission" date="2018-05" db="EMBL/GenBank/DDBJ databases">
        <authorList>
            <person name="Lanie J.A."/>
            <person name="Ng W.-L."/>
            <person name="Kazmierczak K.M."/>
            <person name="Andrzejewski T.M."/>
            <person name="Davidsen T.M."/>
            <person name="Wayne K.J."/>
            <person name="Tettelin H."/>
            <person name="Glass J.I."/>
            <person name="Rusch D."/>
            <person name="Podicherti R."/>
            <person name="Tsui H.-C.T."/>
            <person name="Winkler M.E."/>
        </authorList>
    </citation>
    <scope>NUCLEOTIDE SEQUENCE</scope>
</reference>
<dbReference type="EMBL" id="UINC01128646">
    <property type="protein sequence ID" value="SVD08537.1"/>
    <property type="molecule type" value="Genomic_DNA"/>
</dbReference>
<dbReference type="AlphaFoldDB" id="A0A382SH70"/>